<dbReference type="OrthoDB" id="9008084at2"/>
<dbReference type="NCBIfam" id="TIGR01841">
    <property type="entry name" value="phasin"/>
    <property type="match status" value="1"/>
</dbReference>
<dbReference type="InterPro" id="IPR018968">
    <property type="entry name" value="Phasin"/>
</dbReference>
<dbReference type="RefSeq" id="WP_154561070.1">
    <property type="nucleotide sequence ID" value="NZ_JAMXWG010000027.1"/>
</dbReference>
<proteinExistence type="predicted"/>
<sequence length="188" mass="20282">MNLWNPEQNSVGQQASMEASFALANRTVEIFQKMIELNLKTARSSITETREVVFEALSGNSLQEWGALHSGAAERIAPQIQSYYRQLFAIASNSQLEFANVINEYVTGQQRKLQEAIGGAARHAPAAAETAITSLKSAIAAAGTWYETTYKATQQAILAAESNAAAVSEVVSKTTRQAAERAARATSK</sequence>
<dbReference type="AlphaFoldDB" id="A0A6N6WCT4"/>
<organism evidence="2 3">
    <name type="scientific">Paraburkholderia madseniana</name>
    <dbReference type="NCBI Taxonomy" id="2599607"/>
    <lineage>
        <taxon>Bacteria</taxon>
        <taxon>Pseudomonadati</taxon>
        <taxon>Pseudomonadota</taxon>
        <taxon>Betaproteobacteria</taxon>
        <taxon>Burkholderiales</taxon>
        <taxon>Burkholderiaceae</taxon>
        <taxon>Paraburkholderia</taxon>
    </lineage>
</organism>
<reference evidence="2 3" key="1">
    <citation type="journal article" date="2020" name="Int. J. Syst. Evol. Microbiol.">
        <title>Paraburkholderia madseniana sp. nov., a phenolic acid-degrading bacterium isolated from acidic forest soil.</title>
        <authorList>
            <person name="Wilhelm R.C."/>
            <person name="Murphy S.J.L."/>
            <person name="Feriancek N.M."/>
            <person name="Karasz D.C."/>
            <person name="DeRito C.M."/>
            <person name="Newman J.D."/>
            <person name="Buckley D.H."/>
        </authorList>
    </citation>
    <scope>NUCLEOTIDE SEQUENCE [LARGE SCALE GENOMIC DNA]</scope>
    <source>
        <strain evidence="2 3">RP11</strain>
    </source>
</reference>
<dbReference type="EMBL" id="VOSW01000032">
    <property type="protein sequence ID" value="KAE8758457.1"/>
    <property type="molecule type" value="Genomic_DNA"/>
</dbReference>
<dbReference type="InterPro" id="IPR010127">
    <property type="entry name" value="Phasin_subfam-1"/>
</dbReference>
<gene>
    <name evidence="2" type="primary">phaP</name>
    <name evidence="2" type="ORF">FSO04_18150</name>
</gene>
<dbReference type="Proteomes" id="UP000463700">
    <property type="component" value="Unassembled WGS sequence"/>
</dbReference>
<comment type="caution">
    <text evidence="2">The sequence shown here is derived from an EMBL/GenBank/DDBJ whole genome shotgun (WGS) entry which is preliminary data.</text>
</comment>
<evidence type="ECO:0000259" key="1">
    <source>
        <dbReference type="Pfam" id="PF09361"/>
    </source>
</evidence>
<protein>
    <submittedName>
        <fullName evidence="2">TIGR01841 family phasin</fullName>
    </submittedName>
</protein>
<evidence type="ECO:0000313" key="3">
    <source>
        <dbReference type="Proteomes" id="UP000463700"/>
    </source>
</evidence>
<accession>A0A6N6WCT4</accession>
<feature type="domain" description="Phasin" evidence="1">
    <location>
        <begin position="12"/>
        <end position="104"/>
    </location>
</feature>
<evidence type="ECO:0000313" key="2">
    <source>
        <dbReference type="EMBL" id="KAE8758457.1"/>
    </source>
</evidence>
<dbReference type="Pfam" id="PF09361">
    <property type="entry name" value="Phasin_2"/>
    <property type="match status" value="1"/>
</dbReference>
<name>A0A6N6WCT4_9BURK</name>